<reference evidence="4 5" key="1">
    <citation type="submission" date="2019-02" db="EMBL/GenBank/DDBJ databases">
        <title>Genomic Encyclopedia of Type Strains, Phase IV (KMG-IV): sequencing the most valuable type-strain genomes for metagenomic binning, comparative biology and taxonomic classification.</title>
        <authorList>
            <person name="Goeker M."/>
        </authorList>
    </citation>
    <scope>NUCLEOTIDE SEQUENCE [LARGE SCALE GENOMIC DNA]</scope>
    <source>
        <strain evidence="4 5">DSM 10617</strain>
    </source>
</reference>
<keyword evidence="2" id="KW-0547">Nucleotide-binding</keyword>
<protein>
    <submittedName>
        <fullName evidence="4">Fic/DOC family protein</fullName>
    </submittedName>
</protein>
<comment type="caution">
    <text evidence="4">The sequence shown here is derived from an EMBL/GenBank/DDBJ whole genome shotgun (WGS) entry which is preliminary data.</text>
</comment>
<keyword evidence="2" id="KW-0067">ATP-binding</keyword>
<dbReference type="Pfam" id="PF02661">
    <property type="entry name" value="Fic"/>
    <property type="match status" value="1"/>
</dbReference>
<dbReference type="SUPFAM" id="SSF140931">
    <property type="entry name" value="Fic-like"/>
    <property type="match status" value="1"/>
</dbReference>
<feature type="active site" evidence="1">
    <location>
        <position position="316"/>
    </location>
</feature>
<dbReference type="InterPro" id="IPR003812">
    <property type="entry name" value="Fido"/>
</dbReference>
<dbReference type="GO" id="GO:0005524">
    <property type="term" value="F:ATP binding"/>
    <property type="evidence" value="ECO:0007669"/>
    <property type="project" value="UniProtKB-KW"/>
</dbReference>
<evidence type="ECO:0000313" key="5">
    <source>
        <dbReference type="Proteomes" id="UP000293433"/>
    </source>
</evidence>
<organism evidence="4 5">
    <name type="scientific">Sphaerotilus mobilis</name>
    <dbReference type="NCBI Taxonomy" id="47994"/>
    <lineage>
        <taxon>Bacteria</taxon>
        <taxon>Pseudomonadati</taxon>
        <taxon>Pseudomonadota</taxon>
        <taxon>Betaproteobacteria</taxon>
        <taxon>Burkholderiales</taxon>
        <taxon>Sphaerotilaceae</taxon>
        <taxon>Sphaerotilus</taxon>
    </lineage>
</organism>
<dbReference type="AlphaFoldDB" id="A0A4Q7LST6"/>
<dbReference type="InterPro" id="IPR040198">
    <property type="entry name" value="Fido_containing"/>
</dbReference>
<proteinExistence type="predicted"/>
<dbReference type="EMBL" id="SGWV01000007">
    <property type="protein sequence ID" value="RZS57945.1"/>
    <property type="molecule type" value="Genomic_DNA"/>
</dbReference>
<dbReference type="PROSITE" id="PS51459">
    <property type="entry name" value="FIDO"/>
    <property type="match status" value="1"/>
</dbReference>
<name>A0A4Q7LST6_9BURK</name>
<dbReference type="PANTHER" id="PTHR13504">
    <property type="entry name" value="FIDO DOMAIN-CONTAINING PROTEIN DDB_G0283145"/>
    <property type="match status" value="1"/>
</dbReference>
<dbReference type="InterPro" id="IPR036597">
    <property type="entry name" value="Fido-like_dom_sf"/>
</dbReference>
<evidence type="ECO:0000259" key="3">
    <source>
        <dbReference type="PROSITE" id="PS51459"/>
    </source>
</evidence>
<accession>A0A4Q7LST6</accession>
<feature type="binding site" evidence="2">
    <location>
        <begin position="320"/>
        <end position="327"/>
    </location>
    <ligand>
        <name>ATP</name>
        <dbReference type="ChEBI" id="CHEBI:30616"/>
    </ligand>
</feature>
<dbReference type="RefSeq" id="WP_130480154.1">
    <property type="nucleotide sequence ID" value="NZ_SGWV01000007.1"/>
</dbReference>
<dbReference type="OrthoDB" id="9813719at2"/>
<evidence type="ECO:0000256" key="2">
    <source>
        <dbReference type="PIRSR" id="PIRSR640198-2"/>
    </source>
</evidence>
<evidence type="ECO:0000313" key="4">
    <source>
        <dbReference type="EMBL" id="RZS57945.1"/>
    </source>
</evidence>
<dbReference type="PANTHER" id="PTHR13504:SF38">
    <property type="entry name" value="FIDO DOMAIN-CONTAINING PROTEIN"/>
    <property type="match status" value="1"/>
</dbReference>
<feature type="domain" description="Fido" evidence="3">
    <location>
        <begin position="231"/>
        <end position="385"/>
    </location>
</feature>
<sequence>MIGYEFLSTRIPLRLPPVARPAQVRPVTRIERLADLLAVPRHVAPGADATILEHVLFALKHEDMQMALLLEALRLVSAEELTAALSAQRTGSYLRKAAFLWEKAHGRELPMPWDSTGGNYVDLFDATDHYVGPVWERSQRLRVNFNGIGPFDFCPVVRRDDALAQRGQQVLDRLQAWASDPGHQGTLERVLSWAYLSETRDSFAIEQETPSPDKERAFLQALAHLRDRRPLSEDYLVELQNTVISSPLRVEAQFRIEQNWLQRGGHGALAVRYVPPPPDRLPALMDGWMRMANSQGGDVPPFVRAALVSFGFVYLHPFMDGNGRLSRLLAHHSLNLQQVLPVIGEQPTLLPLSVAMKRHEALYLATLESFSRPARGLWDVTYLADNVFAFEFMSTPQIYAHWDGDSAARFVTACAEQALTQSLIDETLFIQSHDRAFERIDREFDLPNRTINLLIQWIQQNGGRMPARRRQASELALMKAEQIDRIEAIVATSFQLTSLAPPTSPQQANEA</sequence>
<dbReference type="Gene3D" id="1.10.3290.10">
    <property type="entry name" value="Fido-like domain"/>
    <property type="match status" value="1"/>
</dbReference>
<gene>
    <name evidence="4" type="ORF">EV685_0219</name>
</gene>
<keyword evidence="5" id="KW-1185">Reference proteome</keyword>
<evidence type="ECO:0000256" key="1">
    <source>
        <dbReference type="PIRSR" id="PIRSR640198-1"/>
    </source>
</evidence>
<dbReference type="Proteomes" id="UP000293433">
    <property type="component" value="Unassembled WGS sequence"/>
</dbReference>